<sequence length="70" mass="8000">MDAIEWKYYIVYCCILAVELLIVIFTFPETSGYTLEEVAQVFGDEAPELSNRHLSAVEEQKASLEQAERV</sequence>
<reference evidence="6 7" key="1">
    <citation type="submission" date="2016-10" db="EMBL/GenBank/DDBJ databases">
        <authorList>
            <person name="de Groot N.N."/>
        </authorList>
    </citation>
    <scope>NUCLEOTIDE SEQUENCE [LARGE SCALE GENOMIC DNA]</scope>
    <source>
        <strain evidence="6 7">PYCC 4715</strain>
    </source>
</reference>
<evidence type="ECO:0000256" key="3">
    <source>
        <dbReference type="ARBA" id="ARBA00022989"/>
    </source>
</evidence>
<evidence type="ECO:0000256" key="5">
    <source>
        <dbReference type="SAM" id="Phobius"/>
    </source>
</evidence>
<proteinExistence type="predicted"/>
<evidence type="ECO:0000256" key="2">
    <source>
        <dbReference type="ARBA" id="ARBA00022692"/>
    </source>
</evidence>
<dbReference type="Proteomes" id="UP000182259">
    <property type="component" value="Chromosome IV"/>
</dbReference>
<keyword evidence="3 5" id="KW-1133">Transmembrane helix</keyword>
<accession>A0A1L0DIX2</accession>
<evidence type="ECO:0000313" key="6">
    <source>
        <dbReference type="EMBL" id="SGZ56508.1"/>
    </source>
</evidence>
<gene>
    <name evidence="6" type="ORF">SAMEA4029009_CIC11G00000004429</name>
</gene>
<dbReference type="InterPro" id="IPR036259">
    <property type="entry name" value="MFS_trans_sf"/>
</dbReference>
<comment type="subcellular location">
    <subcellularLocation>
        <location evidence="1">Membrane</location>
    </subcellularLocation>
</comment>
<dbReference type="Pfam" id="PF00083">
    <property type="entry name" value="Sugar_tr"/>
    <property type="match status" value="1"/>
</dbReference>
<dbReference type="Gene3D" id="1.20.1250.20">
    <property type="entry name" value="MFS general substrate transporter like domains"/>
    <property type="match status" value="1"/>
</dbReference>
<evidence type="ECO:0000256" key="4">
    <source>
        <dbReference type="ARBA" id="ARBA00023136"/>
    </source>
</evidence>
<organism evidence="6 7">
    <name type="scientific">Sungouiella intermedia</name>
    <dbReference type="NCBI Taxonomy" id="45354"/>
    <lineage>
        <taxon>Eukaryota</taxon>
        <taxon>Fungi</taxon>
        <taxon>Dikarya</taxon>
        <taxon>Ascomycota</taxon>
        <taxon>Saccharomycotina</taxon>
        <taxon>Pichiomycetes</taxon>
        <taxon>Metschnikowiaceae</taxon>
        <taxon>Sungouiella</taxon>
    </lineage>
</organism>
<dbReference type="EMBL" id="LT635767">
    <property type="protein sequence ID" value="SGZ56508.1"/>
    <property type="molecule type" value="Genomic_DNA"/>
</dbReference>
<evidence type="ECO:0000313" key="7">
    <source>
        <dbReference type="Proteomes" id="UP000182259"/>
    </source>
</evidence>
<dbReference type="AlphaFoldDB" id="A0A1L0DIX2"/>
<evidence type="ECO:0000256" key="1">
    <source>
        <dbReference type="ARBA" id="ARBA00004370"/>
    </source>
</evidence>
<feature type="transmembrane region" description="Helical" evidence="5">
    <location>
        <begin position="6"/>
        <end position="27"/>
    </location>
</feature>
<name>A0A1L0DIX2_9ASCO</name>
<keyword evidence="2 5" id="KW-0812">Transmembrane</keyword>
<dbReference type="GO" id="GO:0016020">
    <property type="term" value="C:membrane"/>
    <property type="evidence" value="ECO:0007669"/>
    <property type="project" value="UniProtKB-SubCell"/>
</dbReference>
<dbReference type="InterPro" id="IPR005828">
    <property type="entry name" value="MFS_sugar_transport-like"/>
</dbReference>
<protein>
    <submittedName>
        <fullName evidence="6">CIC11C00000004429</fullName>
    </submittedName>
</protein>
<dbReference type="GO" id="GO:0022857">
    <property type="term" value="F:transmembrane transporter activity"/>
    <property type="evidence" value="ECO:0007669"/>
    <property type="project" value="InterPro"/>
</dbReference>
<keyword evidence="4 5" id="KW-0472">Membrane</keyword>